<name>A0A5J4YVK3_PORPP</name>
<dbReference type="Proteomes" id="UP000324585">
    <property type="component" value="Unassembled WGS sequence"/>
</dbReference>
<organism evidence="2 3">
    <name type="scientific">Porphyridium purpureum</name>
    <name type="common">Red alga</name>
    <name type="synonym">Porphyridium cruentum</name>
    <dbReference type="NCBI Taxonomy" id="35688"/>
    <lineage>
        <taxon>Eukaryota</taxon>
        <taxon>Rhodophyta</taxon>
        <taxon>Bangiophyceae</taxon>
        <taxon>Porphyridiales</taxon>
        <taxon>Porphyridiaceae</taxon>
        <taxon>Porphyridium</taxon>
    </lineage>
</organism>
<feature type="compositionally biased region" description="Polar residues" evidence="1">
    <location>
        <begin position="28"/>
        <end position="52"/>
    </location>
</feature>
<evidence type="ECO:0000313" key="2">
    <source>
        <dbReference type="EMBL" id="KAA8494437.1"/>
    </source>
</evidence>
<reference evidence="3" key="1">
    <citation type="journal article" date="2019" name="Nat. Commun.">
        <title>Expansion of phycobilisome linker gene families in mesophilic red algae.</title>
        <authorList>
            <person name="Lee J."/>
            <person name="Kim D."/>
            <person name="Bhattacharya D."/>
            <person name="Yoon H.S."/>
        </authorList>
    </citation>
    <scope>NUCLEOTIDE SEQUENCE [LARGE SCALE GENOMIC DNA]</scope>
    <source>
        <strain evidence="3">CCMP 1328</strain>
    </source>
</reference>
<feature type="compositionally biased region" description="Basic and acidic residues" evidence="1">
    <location>
        <begin position="146"/>
        <end position="156"/>
    </location>
</feature>
<proteinExistence type="predicted"/>
<feature type="region of interest" description="Disordered" evidence="1">
    <location>
        <begin position="1"/>
        <end position="183"/>
    </location>
</feature>
<keyword evidence="3" id="KW-1185">Reference proteome</keyword>
<accession>A0A5J4YVK3</accession>
<protein>
    <submittedName>
        <fullName evidence="2">Uncharacterized protein</fullName>
    </submittedName>
</protein>
<feature type="compositionally biased region" description="Low complexity" evidence="1">
    <location>
        <begin position="330"/>
        <end position="351"/>
    </location>
</feature>
<gene>
    <name evidence="2" type="ORF">FVE85_2678</name>
</gene>
<feature type="compositionally biased region" description="Basic and acidic residues" evidence="1">
    <location>
        <begin position="117"/>
        <end position="134"/>
    </location>
</feature>
<dbReference type="AlphaFoldDB" id="A0A5J4YVK3"/>
<evidence type="ECO:0000313" key="3">
    <source>
        <dbReference type="Proteomes" id="UP000324585"/>
    </source>
</evidence>
<evidence type="ECO:0000256" key="1">
    <source>
        <dbReference type="SAM" id="MobiDB-lite"/>
    </source>
</evidence>
<comment type="caution">
    <text evidence="2">The sequence shown here is derived from an EMBL/GenBank/DDBJ whole genome shotgun (WGS) entry which is preliminary data.</text>
</comment>
<feature type="region of interest" description="Disordered" evidence="1">
    <location>
        <begin position="195"/>
        <end position="379"/>
    </location>
</feature>
<feature type="compositionally biased region" description="Polar residues" evidence="1">
    <location>
        <begin position="86"/>
        <end position="105"/>
    </location>
</feature>
<feature type="compositionally biased region" description="Polar residues" evidence="1">
    <location>
        <begin position="290"/>
        <end position="300"/>
    </location>
</feature>
<dbReference type="EMBL" id="VRMN01000004">
    <property type="protein sequence ID" value="KAA8494437.1"/>
    <property type="molecule type" value="Genomic_DNA"/>
</dbReference>
<sequence length="379" mass="38881">MAAQQRMGASKSVKDLMANFEDPGAGSTAGSTTVPKRAGSVSQTMPITSSKSVKALAGSLAAEKMVPPSPGAARGSREASSKKVWSYQQNSQSASKDLQTASASQKEIAEAAPRQKSLKERMSELEQDANKDRALSCARASAPEIPRGKSLNERMAELNAGKSGKMGEPPADAKEQAAPPPREMSLKERMAALEANADPAKRAEQERAAAVAAAQGGPTSVSALTSRMGAFQVEADGSSKPGKPGKPTAMPEGRSMSLKERMSAFSGAGQDAQKYAVAAATETGMKPSGGSVSSARTTYEQGLAKSRGDSGKFKPQAADGPISDTLKSRASAFSQPSATSTSSSGRAPSQGKAKVAGKGVEPSETASDDFKKAFAAFGN</sequence>